<dbReference type="GO" id="GO:0005886">
    <property type="term" value="C:plasma membrane"/>
    <property type="evidence" value="ECO:0007669"/>
    <property type="project" value="TreeGrafter"/>
</dbReference>
<dbReference type="Pfam" id="PF00990">
    <property type="entry name" value="GGDEF"/>
    <property type="match status" value="1"/>
</dbReference>
<dbReference type="GO" id="GO:1902201">
    <property type="term" value="P:negative regulation of bacterial-type flagellum-dependent cell motility"/>
    <property type="evidence" value="ECO:0007669"/>
    <property type="project" value="TreeGrafter"/>
</dbReference>
<dbReference type="PROSITE" id="PS50887">
    <property type="entry name" value="GGDEF"/>
    <property type="match status" value="1"/>
</dbReference>
<keyword evidence="5" id="KW-1185">Reference proteome</keyword>
<gene>
    <name evidence="4" type="ORF">C41B8_10595</name>
</gene>
<dbReference type="EC" id="2.7.7.65" evidence="2"/>
<reference evidence="4 5" key="1">
    <citation type="submission" date="2013-03" db="EMBL/GenBank/DDBJ databases">
        <title>Salinisphaera hydrothermalis C41B8 Genome Sequencing.</title>
        <authorList>
            <person name="Li C."/>
            <person name="Lai Q."/>
            <person name="Shao Z."/>
        </authorList>
    </citation>
    <scope>NUCLEOTIDE SEQUENCE [LARGE SCALE GENOMIC DNA]</scope>
    <source>
        <strain evidence="4 5">C41B8</strain>
    </source>
</reference>
<dbReference type="STRING" id="1304275.C41B8_10595"/>
<dbReference type="OrthoDB" id="9812260at2"/>
<dbReference type="GO" id="GO:0052621">
    <property type="term" value="F:diguanylate cyclase activity"/>
    <property type="evidence" value="ECO:0007669"/>
    <property type="project" value="UniProtKB-EC"/>
</dbReference>
<dbReference type="Gene3D" id="3.30.70.270">
    <property type="match status" value="1"/>
</dbReference>
<dbReference type="Gene3D" id="3.30.450.20">
    <property type="entry name" value="PAS domain"/>
    <property type="match status" value="1"/>
</dbReference>
<evidence type="ECO:0000313" key="5">
    <source>
        <dbReference type="Proteomes" id="UP000028302"/>
    </source>
</evidence>
<evidence type="ECO:0000259" key="3">
    <source>
        <dbReference type="PROSITE" id="PS50887"/>
    </source>
</evidence>
<evidence type="ECO:0000256" key="1">
    <source>
        <dbReference type="ARBA" id="ARBA00001946"/>
    </source>
</evidence>
<organism evidence="4 5">
    <name type="scientific">Salinisphaera hydrothermalis (strain C41B8)</name>
    <dbReference type="NCBI Taxonomy" id="1304275"/>
    <lineage>
        <taxon>Bacteria</taxon>
        <taxon>Pseudomonadati</taxon>
        <taxon>Pseudomonadota</taxon>
        <taxon>Gammaproteobacteria</taxon>
        <taxon>Salinisphaerales</taxon>
        <taxon>Salinisphaeraceae</taxon>
        <taxon>Salinisphaera</taxon>
    </lineage>
</organism>
<dbReference type="CDD" id="cd01949">
    <property type="entry name" value="GGDEF"/>
    <property type="match status" value="1"/>
</dbReference>
<dbReference type="SUPFAM" id="SSF55073">
    <property type="entry name" value="Nucleotide cyclase"/>
    <property type="match status" value="1"/>
</dbReference>
<dbReference type="AlphaFoldDB" id="A0A084IKR9"/>
<dbReference type="InterPro" id="IPR029787">
    <property type="entry name" value="Nucleotide_cyclase"/>
</dbReference>
<dbReference type="GO" id="GO:0043709">
    <property type="term" value="P:cell adhesion involved in single-species biofilm formation"/>
    <property type="evidence" value="ECO:0007669"/>
    <property type="project" value="TreeGrafter"/>
</dbReference>
<dbReference type="PATRIC" id="fig|1304275.5.peg.2161"/>
<dbReference type="eggNOG" id="COG2199">
    <property type="taxonomic scope" value="Bacteria"/>
</dbReference>
<dbReference type="InterPro" id="IPR043128">
    <property type="entry name" value="Rev_trsase/Diguanyl_cyclase"/>
</dbReference>
<accession>A0A084IKR9</accession>
<dbReference type="NCBIfam" id="TIGR00254">
    <property type="entry name" value="GGDEF"/>
    <property type="match status" value="1"/>
</dbReference>
<dbReference type="FunFam" id="3.30.70.270:FF:000001">
    <property type="entry name" value="Diguanylate cyclase domain protein"/>
    <property type="match status" value="1"/>
</dbReference>
<dbReference type="EMBL" id="APNK01000014">
    <property type="protein sequence ID" value="KEZ77303.1"/>
    <property type="molecule type" value="Genomic_DNA"/>
</dbReference>
<dbReference type="PANTHER" id="PTHR45138:SF5">
    <property type="entry name" value="BIFUNCTIONAL PERIPLASMIC SUBSTRATE BINDING PROTEIN_CYTOPLASMIC DIGUANYLATE CYCLASE"/>
    <property type="match status" value="1"/>
</dbReference>
<name>A0A084IKR9_SALHC</name>
<dbReference type="InterPro" id="IPR000160">
    <property type="entry name" value="GGDEF_dom"/>
</dbReference>
<comment type="caution">
    <text evidence="4">The sequence shown here is derived from an EMBL/GenBank/DDBJ whole genome shotgun (WGS) entry which is preliminary data.</text>
</comment>
<evidence type="ECO:0000313" key="4">
    <source>
        <dbReference type="EMBL" id="KEZ77303.1"/>
    </source>
</evidence>
<feature type="domain" description="GGDEF" evidence="3">
    <location>
        <begin position="176"/>
        <end position="310"/>
    </location>
</feature>
<dbReference type="InterPro" id="IPR050469">
    <property type="entry name" value="Diguanylate_Cyclase"/>
</dbReference>
<protein>
    <recommendedName>
        <fullName evidence="2">diguanylate cyclase</fullName>
        <ecNumber evidence="2">2.7.7.65</ecNumber>
    </recommendedName>
</protein>
<dbReference type="Proteomes" id="UP000028302">
    <property type="component" value="Unassembled WGS sequence"/>
</dbReference>
<dbReference type="SMART" id="SM00267">
    <property type="entry name" value="GGDEF"/>
    <property type="match status" value="1"/>
</dbReference>
<sequence>MAIHDYDGETRLKLEALRALPDPIFVLTESGRYAAIIGGNDRGLYHDGSCLVDFTLYDVLPEAKADWFLGEIRRTLAEDRLRVVEYTLAAADVTGLSGAEGPEGELWFEGRIQPMRYQVDGERAVAWLASNITARHDLEVRLRQLSETDALTGLPNRRLFLARLDEMLCDYDPERSNIALLILDIDRFKTINDRHGHFEGDRVIQTVTRVCGERIKRRDLLARLGGEEFAMLLYDTTPSQALMVAERLCRTVAEQRIRLECGATISTTVSIGVSAATAQRRRAHELLSDADAALYRAKRSGRNRVALSGDETIDQRAPRRLRRAD</sequence>
<comment type="cofactor">
    <cofactor evidence="1">
        <name>Mg(2+)</name>
        <dbReference type="ChEBI" id="CHEBI:18420"/>
    </cofactor>
</comment>
<dbReference type="PANTHER" id="PTHR45138">
    <property type="entry name" value="REGULATORY COMPONENTS OF SENSORY TRANSDUCTION SYSTEM"/>
    <property type="match status" value="1"/>
</dbReference>
<proteinExistence type="predicted"/>
<dbReference type="RefSeq" id="WP_051883386.1">
    <property type="nucleotide sequence ID" value="NZ_APNK01000014.1"/>
</dbReference>
<evidence type="ECO:0000256" key="2">
    <source>
        <dbReference type="ARBA" id="ARBA00012528"/>
    </source>
</evidence>